<dbReference type="Pfam" id="PF13432">
    <property type="entry name" value="TPR_16"/>
    <property type="match status" value="3"/>
</dbReference>
<accession>A0ABW7GWQ0</accession>
<dbReference type="InterPro" id="IPR051012">
    <property type="entry name" value="CellSynth/LPSAsmb/PSIAsmb"/>
</dbReference>
<dbReference type="Proteomes" id="UP001606303">
    <property type="component" value="Unassembled WGS sequence"/>
</dbReference>
<dbReference type="NCBIfam" id="TIGR02917">
    <property type="entry name" value="PEP_TPR_lipo"/>
    <property type="match status" value="1"/>
</dbReference>
<comment type="caution">
    <text evidence="4">The sequence shown here is derived from an EMBL/GenBank/DDBJ whole genome shotgun (WGS) entry which is preliminary data.</text>
</comment>
<evidence type="ECO:0000256" key="1">
    <source>
        <dbReference type="ARBA" id="ARBA00022737"/>
    </source>
</evidence>
<keyword evidence="5" id="KW-1185">Reference proteome</keyword>
<sequence>MTSNASRPSSRTARWLSVVALASLAACSGRDVGQLTAAGIAHLDKKEYRAAQIEFKNVLQIEPQNVQARFLLGRVLLEAGDSMGALVEFNKLAEAGYDVEQLAPLSARAMLNQGELDKLIATWSDTQLSSPASIAQVKATLAAAYGIKGQLDKAAAAVQQALAADGNNMEARLAHAQVLATGGDAAAALAEVEVAAKAHGDSARPFLVRAKLLQDGRAAPADVALAFNEALKRDPRNAQARLGLIGLHLRAREMDAATAEVAKLREADPNGLPSLYFGTLLALDKRDLKAAREGADQLLKMAPENVAALQLVGSVDYETASYGQAAAHFGKALLRAGESASLRLMLARALIRSGEMKKAVSTLQPLVGDGPSPEALTLAADAYTALGEPDKAKLLYQRAVALNPKGTQARSALALSDISEGRLDQGLRALQQLAKTTDSAQVDLLLFGANLQARRFDDAAAAIAQLEQRQPDSALAAFLSGQLAVARGEAGQARQAFESALKREPSQLGAVVALGALDVQAGRSDAALARYQSFVERVPRAMEAELAIVAIKSQQGATTDQTRADLDRLVKKYPEAVEPVIAQARLMLDLKDVKAAQQLVRDLVAAFPDSTQALDMAGQVEMAAGDFNQALQTFGKLAAIAPRSATPLLRLAQVQTARRDTAAALTQLRKAVALEPGHRDVQFQLVSLLARAGKADEALQQAQSVQKILPEDPLGWTMEGDLRAGKANYAGAVAAYEKSLSKGKVGATAVKLHRAMEDAGKLKEAQAFEDTWRQANPDDPLFNYYLGDRYLVLNKTDVAERLYRSVLKSQPNDGATLNNLAWILGRKGDAEALKFGERALAVAPNSPDFMDTVAELHANAGRAAQAVTLQRRAVELAPTQPLLRLHLAQYLIKDNQRAAARRELEGLESLGTKFARQDEVKRLLATL</sequence>
<dbReference type="Pfam" id="PF14559">
    <property type="entry name" value="TPR_19"/>
    <property type="match status" value="3"/>
</dbReference>
<evidence type="ECO:0000256" key="3">
    <source>
        <dbReference type="PROSITE-ProRule" id="PRU00339"/>
    </source>
</evidence>
<gene>
    <name evidence="4" type="primary">prsT</name>
    <name evidence="4" type="ORF">ACG01O_07290</name>
</gene>
<dbReference type="SUPFAM" id="SSF48452">
    <property type="entry name" value="TPR-like"/>
    <property type="match status" value="4"/>
</dbReference>
<evidence type="ECO:0000313" key="5">
    <source>
        <dbReference type="Proteomes" id="UP001606303"/>
    </source>
</evidence>
<feature type="repeat" description="TPR" evidence="3">
    <location>
        <begin position="32"/>
        <end position="65"/>
    </location>
</feature>
<feature type="repeat" description="TPR" evidence="3">
    <location>
        <begin position="373"/>
        <end position="406"/>
    </location>
</feature>
<dbReference type="PROSITE" id="PS50005">
    <property type="entry name" value="TPR"/>
    <property type="match status" value="4"/>
</dbReference>
<keyword evidence="2 3" id="KW-0802">TPR repeat</keyword>
<protein>
    <submittedName>
        <fullName evidence="4">XrtA/PEP-CTERM system TPR-repeat protein PrsT</fullName>
    </submittedName>
</protein>
<dbReference type="InterPro" id="IPR014266">
    <property type="entry name" value="PEP-CTERM_TPR_PrsT"/>
</dbReference>
<dbReference type="InterPro" id="IPR019734">
    <property type="entry name" value="TPR_rpt"/>
</dbReference>
<evidence type="ECO:0000313" key="4">
    <source>
        <dbReference type="EMBL" id="MFG6466402.1"/>
    </source>
</evidence>
<reference evidence="4 5" key="1">
    <citation type="submission" date="2024-08" db="EMBL/GenBank/DDBJ databases">
        <authorList>
            <person name="Lu H."/>
        </authorList>
    </citation>
    <scope>NUCLEOTIDE SEQUENCE [LARGE SCALE GENOMIC DNA]</scope>
    <source>
        <strain evidence="4 5">BYS87W</strain>
    </source>
</reference>
<feature type="repeat" description="TPR" evidence="3">
    <location>
        <begin position="611"/>
        <end position="644"/>
    </location>
</feature>
<dbReference type="SMART" id="SM00028">
    <property type="entry name" value="TPR"/>
    <property type="match status" value="8"/>
</dbReference>
<keyword evidence="1" id="KW-0677">Repeat</keyword>
<name>A0ABW7GWQ0_9BURK</name>
<proteinExistence type="predicted"/>
<feature type="repeat" description="TPR" evidence="3">
    <location>
        <begin position="474"/>
        <end position="507"/>
    </location>
</feature>
<dbReference type="RefSeq" id="WP_394382999.1">
    <property type="nucleotide sequence ID" value="NZ_JBIGIB010000002.1"/>
</dbReference>
<dbReference type="PANTHER" id="PTHR45586">
    <property type="entry name" value="TPR REPEAT-CONTAINING PROTEIN PA4667"/>
    <property type="match status" value="1"/>
</dbReference>
<dbReference type="PROSITE" id="PS51257">
    <property type="entry name" value="PROKAR_LIPOPROTEIN"/>
    <property type="match status" value="1"/>
</dbReference>
<dbReference type="InterPro" id="IPR011990">
    <property type="entry name" value="TPR-like_helical_dom_sf"/>
</dbReference>
<dbReference type="Gene3D" id="1.25.40.10">
    <property type="entry name" value="Tetratricopeptide repeat domain"/>
    <property type="match status" value="5"/>
</dbReference>
<dbReference type="EMBL" id="JBIGIB010000002">
    <property type="protein sequence ID" value="MFG6466402.1"/>
    <property type="molecule type" value="Genomic_DNA"/>
</dbReference>
<organism evidence="4 5">
    <name type="scientific">Pelomonas baiyunensis</name>
    <dbReference type="NCBI Taxonomy" id="3299026"/>
    <lineage>
        <taxon>Bacteria</taxon>
        <taxon>Pseudomonadati</taxon>
        <taxon>Pseudomonadota</taxon>
        <taxon>Betaproteobacteria</taxon>
        <taxon>Burkholderiales</taxon>
        <taxon>Sphaerotilaceae</taxon>
        <taxon>Roseateles</taxon>
    </lineage>
</organism>
<dbReference type="PANTHER" id="PTHR45586:SF1">
    <property type="entry name" value="LIPOPOLYSACCHARIDE ASSEMBLY PROTEIN B"/>
    <property type="match status" value="1"/>
</dbReference>
<evidence type="ECO:0000256" key="2">
    <source>
        <dbReference type="ARBA" id="ARBA00022803"/>
    </source>
</evidence>